<organism evidence="4 5">
    <name type="scientific">Parachitinimonas caeni</name>
    <dbReference type="NCBI Taxonomy" id="3031301"/>
    <lineage>
        <taxon>Bacteria</taxon>
        <taxon>Pseudomonadati</taxon>
        <taxon>Pseudomonadota</taxon>
        <taxon>Betaproteobacteria</taxon>
        <taxon>Neisseriales</taxon>
        <taxon>Chitinibacteraceae</taxon>
        <taxon>Parachitinimonas</taxon>
    </lineage>
</organism>
<evidence type="ECO:0000259" key="3">
    <source>
        <dbReference type="Pfam" id="PF20155"/>
    </source>
</evidence>
<dbReference type="RefSeq" id="WP_284098887.1">
    <property type="nucleotide sequence ID" value="NZ_JARRAF010000001.1"/>
</dbReference>
<keyword evidence="5" id="KW-1185">Reference proteome</keyword>
<evidence type="ECO:0000313" key="4">
    <source>
        <dbReference type="EMBL" id="MDK2122604.1"/>
    </source>
</evidence>
<gene>
    <name evidence="4" type="ORF">PZA18_00915</name>
</gene>
<feature type="coiled-coil region" evidence="1">
    <location>
        <begin position="535"/>
        <end position="625"/>
    </location>
</feature>
<feature type="coiled-coil region" evidence="1">
    <location>
        <begin position="16"/>
        <end position="43"/>
    </location>
</feature>
<feature type="coiled-coil region" evidence="1">
    <location>
        <begin position="1730"/>
        <end position="1757"/>
    </location>
</feature>
<dbReference type="PANTHER" id="PTHR34491:SF74">
    <property type="entry name" value="DUF4456 DOMAIN-CONTAINING PROTEIN"/>
    <property type="match status" value="1"/>
</dbReference>
<feature type="region of interest" description="Disordered" evidence="2">
    <location>
        <begin position="492"/>
        <end position="514"/>
    </location>
</feature>
<dbReference type="NCBIfam" id="TIGR02675">
    <property type="entry name" value="tape_meas_nterm"/>
    <property type="match status" value="1"/>
</dbReference>
<reference evidence="4" key="1">
    <citation type="submission" date="2023-03" db="EMBL/GenBank/DDBJ databases">
        <title>Chitinimonas shenzhenensis gen. nov., sp. nov., a novel member of family Burkholderiaceae isolated from activated sludge collected in Shen Zhen, China.</title>
        <authorList>
            <person name="Wang X."/>
        </authorList>
    </citation>
    <scope>NUCLEOTIDE SEQUENCE</scope>
    <source>
        <strain evidence="4">DQS-5</strain>
    </source>
</reference>
<dbReference type="Pfam" id="PF20155">
    <property type="entry name" value="TMP_3"/>
    <property type="match status" value="1"/>
</dbReference>
<name>A0ABT7DS44_9NEIS</name>
<proteinExistence type="predicted"/>
<feature type="domain" description="Tape measure protein N-terminal" evidence="3">
    <location>
        <begin position="68"/>
        <end position="258"/>
    </location>
</feature>
<protein>
    <submittedName>
        <fullName evidence="4">Tape measure protein</fullName>
    </submittedName>
</protein>
<comment type="caution">
    <text evidence="4">The sequence shown here is derived from an EMBL/GenBank/DDBJ whole genome shotgun (WGS) entry which is preliminary data.</text>
</comment>
<sequence>MANLTQIAVVTNVTAIQQFNITLQQANQQLQQTQAAASEAEQALSFLKAGFSKFTAVIAALGIGNGLKQLASMSDQMLQLRAKTSAATNNATQFADVQAALFESAQRNSVGLKDLSDNYSQLAGPIRSAGGNLSEAVKVTDALTMAMLLNGATAAQTAAGAKTLAKAFEEGKLSSSGFNELVASSPRFLQMLADGTGKSVEQVTKLGKAGALTSDLIGNSMLKALPKLNAELAKMPQATGDALTRFQNDLLQAADTINSKTRFTDGIAQAIDLVRELIPPVQDGLVTAFQAVGELINQNKDGLLDTWEQIKGLGGDLWDIFKNIGTSLGAVGGGLGELLIQSGFIANAFTTVRLIIASMQDAMIFLSAVSIKLGAYLFDWLVAPIRLGHDLMHKLFKGFSDFLESGAELADSLGLEKLSKAQHQISGFLQSVSGIYEKAANLTRDIPAYGHQLADSIFSGFADGDTHVNKVLKSLTDYKKAAASTTEVQNRLNDSVGKWKPPEKGRSKAEKKELPVNQDWNNLKKELLADQKLQDEEREKQINAEKSRLNSLKNQYDSIEKSRLDLAKESVEEANKELEIYQRMTREQGAGYEQEIKHWVKIRDIRLQALDYAKWDENKKKLEEEQKQIEAWLKTVDQSLTDLFYNVLTQGSSAFKSFAESIKTNLTKALVDSLYDATVKKAIHDFVGWLGKAFNEISSASSDNKGGDGNSLSNLASWGSMIKKGWSMFSSWFGGGSAGMGTSAVAADYLGTGVGGLGSMSGGFAGEGMATFGGMNGISPVAADYLGTGAGGLGNMAGGSVTTSSAGGAAGGSAWGYIWPLAVIAGMLTNKDLYERGYHFDYNSISPDAQLWLSPVYGWQNKALGGMFGGKTAAMLDGSSIIQKVFGGHNADKQGGSAWSGGGGERWFTPNGYDADLQKMTDSVSASVNLRLKSLGLSSSSALRYGMGFDLDPGGESDNRISSAVYAGDRQIYQQRDRGVGRDAKQFNAAVELEMQRMLLAGLKASELPAEFAKVLNSLDIGQATAEQITAAQAALDAVKQFNEAFLALGLTFPQLAGLSYDTREALAGLAGGLDSLTKQLNNYYQNYYSEAERTAKTTEQLTGEFSKLGFGLPQTRDEFRKLVEAQDLTTESGRDTYAQLLKLADGYAQISKVAEAPKAPVIDNSRADQAAQQAADDARKRAEDLAALMSQIDSELAALGQTGAAQKLADINRKFAETSRQLIDLGGATEANIDKLKRLQQAGIDALGIETWRQLAGAQGHSTGVQAYDRDQAQGRYDRAMTGLWASFGADAARLQAWLLSTGQSWEQAAGSYWATLNAQQKQAVILAGEAKTQYLEAVKAQFDSQLELVKALNDELESVKTLVRGIDNDIAQIEIDAGTRSKTDWQTSQLVLARQVWNAARAGGNTAEIVNSSQEYQHLLLERYQAEKDLLQKQREFAAQLGDYLKSLKTGELSPLALEQRLAEASSQANALITKARGGDVEARGKVQGAIDTELKLGRDYWGNTTGYGNLFGGREADLLSLGADARSDAERQLAALQDLNSHAGSTLAELRQIRQVADGLQSGLNDKLLAAIKTATDQAKLLEALGAGGEIVKALRDLPTRISDTIRGVESIGSGAKAGRDSLRDGVILAQAKSNDVLGAIRTGINFGYRASDLADVWNTANPKQRISPDDLIGLARANGIQLLAQGGIAYEPSVVGEAGPEAVVPLPDGRTIPVSIDWSRYGRGDNVELVAELRQLRAEVAQLKAEATRSANASEARLGQAAAIYREEAAERSQQTRHLQRTAAAAEEDRR</sequence>
<evidence type="ECO:0000256" key="1">
    <source>
        <dbReference type="SAM" id="Coils"/>
    </source>
</evidence>
<evidence type="ECO:0000256" key="2">
    <source>
        <dbReference type="SAM" id="MobiDB-lite"/>
    </source>
</evidence>
<dbReference type="InterPro" id="IPR013491">
    <property type="entry name" value="Tape_meas_N"/>
</dbReference>
<dbReference type="PANTHER" id="PTHR34491">
    <property type="entry name" value="A-TYPE INCLUSION PROTEIN, PUTATIVE-RELATED"/>
    <property type="match status" value="1"/>
</dbReference>
<dbReference type="Proteomes" id="UP001172778">
    <property type="component" value="Unassembled WGS sequence"/>
</dbReference>
<dbReference type="EMBL" id="JARRAF010000001">
    <property type="protein sequence ID" value="MDK2122604.1"/>
    <property type="molecule type" value="Genomic_DNA"/>
</dbReference>
<keyword evidence="1" id="KW-0175">Coiled coil</keyword>
<feature type="region of interest" description="Disordered" evidence="2">
    <location>
        <begin position="1773"/>
        <end position="1795"/>
    </location>
</feature>
<feature type="compositionally biased region" description="Basic and acidic residues" evidence="2">
    <location>
        <begin position="500"/>
        <end position="514"/>
    </location>
</feature>
<accession>A0ABT7DS44</accession>
<evidence type="ECO:0000313" key="5">
    <source>
        <dbReference type="Proteomes" id="UP001172778"/>
    </source>
</evidence>